<protein>
    <submittedName>
        <fullName evidence="2">Uncharacterized protein</fullName>
    </submittedName>
</protein>
<evidence type="ECO:0000313" key="3">
    <source>
        <dbReference type="Proteomes" id="UP000095300"/>
    </source>
</evidence>
<dbReference type="Proteomes" id="UP000095300">
    <property type="component" value="Unassembled WGS sequence"/>
</dbReference>
<organism evidence="2 3">
    <name type="scientific">Stomoxys calcitrans</name>
    <name type="common">Stable fly</name>
    <name type="synonym">Conops calcitrans</name>
    <dbReference type="NCBI Taxonomy" id="35570"/>
    <lineage>
        <taxon>Eukaryota</taxon>
        <taxon>Metazoa</taxon>
        <taxon>Ecdysozoa</taxon>
        <taxon>Arthropoda</taxon>
        <taxon>Hexapoda</taxon>
        <taxon>Insecta</taxon>
        <taxon>Pterygota</taxon>
        <taxon>Neoptera</taxon>
        <taxon>Endopterygota</taxon>
        <taxon>Diptera</taxon>
        <taxon>Brachycera</taxon>
        <taxon>Muscomorpha</taxon>
        <taxon>Muscoidea</taxon>
        <taxon>Muscidae</taxon>
        <taxon>Stomoxys</taxon>
    </lineage>
</organism>
<name>A0A1I8Q747_STOCA</name>
<evidence type="ECO:0000313" key="2">
    <source>
        <dbReference type="EnsemblMetazoa" id="SCAU014484-PA"/>
    </source>
</evidence>
<dbReference type="OrthoDB" id="8052022at2759"/>
<feature type="compositionally biased region" description="Polar residues" evidence="1">
    <location>
        <begin position="20"/>
        <end position="31"/>
    </location>
</feature>
<feature type="compositionally biased region" description="Low complexity" evidence="1">
    <location>
        <begin position="32"/>
        <end position="65"/>
    </location>
</feature>
<dbReference type="AlphaFoldDB" id="A0A1I8Q747"/>
<proteinExistence type="predicted"/>
<dbReference type="EnsemblMetazoa" id="SCAU014484-RA">
    <property type="protein sequence ID" value="SCAU014484-PA"/>
    <property type="gene ID" value="SCAU014484"/>
</dbReference>
<dbReference type="STRING" id="35570.A0A1I8Q747"/>
<feature type="region of interest" description="Disordered" evidence="1">
    <location>
        <begin position="1"/>
        <end position="114"/>
    </location>
</feature>
<keyword evidence="3" id="KW-1185">Reference proteome</keyword>
<evidence type="ECO:0000256" key="1">
    <source>
        <dbReference type="SAM" id="MobiDB-lite"/>
    </source>
</evidence>
<accession>A0A1I8Q747</accession>
<reference evidence="2" key="1">
    <citation type="submission" date="2020-05" db="UniProtKB">
        <authorList>
            <consortium name="EnsemblMetazoa"/>
        </authorList>
    </citation>
    <scope>IDENTIFICATION</scope>
    <source>
        <strain evidence="2">USDA</strain>
    </source>
</reference>
<feature type="compositionally biased region" description="Polar residues" evidence="1">
    <location>
        <begin position="72"/>
        <end position="100"/>
    </location>
</feature>
<sequence>KSRHFPANGLSSVNQSSSSTDTRNIYNNPYTSTSISSASMQQSQPHQLQQQQQQQQQMRHQQLSQHVYKSIAGSTGSGSPYDYSTPNPTDQQAAGVSNNHHITDAENAFLNHNN</sequence>
<dbReference type="VEuPathDB" id="VectorBase:SCAU014484"/>
<gene>
    <name evidence="2" type="primary">106095279</name>
</gene>